<feature type="transmembrane region" description="Helical" evidence="1">
    <location>
        <begin position="208"/>
        <end position="226"/>
    </location>
</feature>
<feature type="transmembrane region" description="Helical" evidence="1">
    <location>
        <begin position="185"/>
        <end position="202"/>
    </location>
</feature>
<feature type="transmembrane region" description="Helical" evidence="1">
    <location>
        <begin position="7"/>
        <end position="31"/>
    </location>
</feature>
<protein>
    <recommendedName>
        <fullName evidence="3">Glycosyltransferase RgtA/B/C/D-like domain-containing protein</fullName>
    </recommendedName>
</protein>
<reference evidence="2" key="1">
    <citation type="submission" date="2019-03" db="EMBL/GenBank/DDBJ databases">
        <title>Single cell metagenomics reveals metabolic interactions within the superorganism composed of flagellate Streblomastix strix and complex community of Bacteroidetes bacteria on its surface.</title>
        <authorList>
            <person name="Treitli S.C."/>
            <person name="Kolisko M."/>
            <person name="Husnik F."/>
            <person name="Keeling P."/>
            <person name="Hampl V."/>
        </authorList>
    </citation>
    <scope>NUCLEOTIDE SEQUENCE</scope>
    <source>
        <strain evidence="2">STM</strain>
    </source>
</reference>
<feature type="transmembrane region" description="Helical" evidence="1">
    <location>
        <begin position="409"/>
        <end position="430"/>
    </location>
</feature>
<feature type="transmembrane region" description="Helical" evidence="1">
    <location>
        <begin position="436"/>
        <end position="452"/>
    </location>
</feature>
<feature type="transmembrane region" description="Helical" evidence="1">
    <location>
        <begin position="37"/>
        <end position="58"/>
    </location>
</feature>
<feature type="transmembrane region" description="Helical" evidence="1">
    <location>
        <begin position="279"/>
        <end position="298"/>
    </location>
</feature>
<evidence type="ECO:0000256" key="1">
    <source>
        <dbReference type="SAM" id="Phobius"/>
    </source>
</evidence>
<evidence type="ECO:0008006" key="3">
    <source>
        <dbReference type="Google" id="ProtNLM"/>
    </source>
</evidence>
<dbReference type="EMBL" id="SNRY01000515">
    <property type="protein sequence ID" value="KAA6339686.1"/>
    <property type="molecule type" value="Genomic_DNA"/>
</dbReference>
<feature type="transmembrane region" description="Helical" evidence="1">
    <location>
        <begin position="231"/>
        <end position="246"/>
    </location>
</feature>
<keyword evidence="1" id="KW-1133">Transmembrane helix</keyword>
<feature type="transmembrane region" description="Helical" evidence="1">
    <location>
        <begin position="70"/>
        <end position="89"/>
    </location>
</feature>
<feature type="transmembrane region" description="Helical" evidence="1">
    <location>
        <begin position="464"/>
        <end position="486"/>
    </location>
</feature>
<feature type="transmembrane region" description="Helical" evidence="1">
    <location>
        <begin position="379"/>
        <end position="400"/>
    </location>
</feature>
<comment type="caution">
    <text evidence="2">The sequence shown here is derived from an EMBL/GenBank/DDBJ whole genome shotgun (WGS) entry which is preliminary data.</text>
</comment>
<gene>
    <name evidence="2" type="ORF">EZS27_012394</name>
</gene>
<dbReference type="AlphaFoldDB" id="A0A5J4S0M3"/>
<evidence type="ECO:0000313" key="2">
    <source>
        <dbReference type="EMBL" id="KAA6339686.1"/>
    </source>
</evidence>
<name>A0A5J4S0M3_9ZZZZ</name>
<proteinExistence type="predicted"/>
<feature type="transmembrane region" description="Helical" evidence="1">
    <location>
        <begin position="156"/>
        <end position="173"/>
    </location>
</feature>
<organism evidence="2">
    <name type="scientific">termite gut metagenome</name>
    <dbReference type="NCBI Taxonomy" id="433724"/>
    <lineage>
        <taxon>unclassified sequences</taxon>
        <taxon>metagenomes</taxon>
        <taxon>organismal metagenomes</taxon>
    </lineage>
</organism>
<keyword evidence="1" id="KW-0812">Transmembrane</keyword>
<sequence>MSNKSILQVGVILLTIPFFTLFFASLLFVFGGTLNGFIFPMGILSSFGLSYFFAKSLYQRSQISQILKKSFLVAMASIIISLFLGMILYDYSFDGQWYHQEIIITLSNGWNPIYQHHSMTTNVSAAIWVDHYLKGLETIWASIFCMTGNIESGKSINFLMAEASFCLFYAMICERFPSIASKKRTYMCLFFNFCPVVAAQWLTYYIDWSMYVLLLSFVSVLLLPMVQNSNYRYLLIGMIIFLASAIKWNFLFWIGFAVIIYMTILLAKKQYLIFRKMFFTGIISLILGVGLAGFNSYITNVIDHSTPFYPLTGNDKVDIMISQLSPSLREKNHIAQVFISLFSYPANDTEKQTKYIFFFDIKEFLYSIMKTSTPTSTRISGFGAFFSSILILSVIIYLFTKIKDKQQRIFFGIIISALLGGLFILPSGWWARYVPFFWAMPLVMLLYSELVVDVSHWIMWLRRIVYVFIVFNLSLAIVSPIVYSLYNKIKVHSVVSQLATAEGEVELNFGGVHSFKEKLKGIKYTENKESLTELFTWKPIYWGENNQGVFYNADKATLGKEKKHFLIELTDKLKRKVNGDD</sequence>
<accession>A0A5J4S0M3</accession>
<keyword evidence="1" id="KW-0472">Membrane</keyword>